<dbReference type="Gene3D" id="1.25.40.20">
    <property type="entry name" value="Ankyrin repeat-containing domain"/>
    <property type="match status" value="3"/>
</dbReference>
<comment type="caution">
    <text evidence="4">The sequence shown here is derived from an EMBL/GenBank/DDBJ whole genome shotgun (WGS) entry which is preliminary data.</text>
</comment>
<reference evidence="4" key="2">
    <citation type="journal article" date="2023" name="IMA Fungus">
        <title>Comparative genomic study of the Penicillium genus elucidates a diverse pangenome and 15 lateral gene transfer events.</title>
        <authorList>
            <person name="Petersen C."/>
            <person name="Sorensen T."/>
            <person name="Nielsen M.R."/>
            <person name="Sondergaard T.E."/>
            <person name="Sorensen J.L."/>
            <person name="Fitzpatrick D.A."/>
            <person name="Frisvad J.C."/>
            <person name="Nielsen K.L."/>
        </authorList>
    </citation>
    <scope>NUCLEOTIDE SEQUENCE</scope>
    <source>
        <strain evidence="4">IBT 29677</strain>
    </source>
</reference>
<dbReference type="PANTHER" id="PTHR24198">
    <property type="entry name" value="ANKYRIN REPEAT AND PROTEIN KINASE DOMAIN-CONTAINING PROTEIN"/>
    <property type="match status" value="1"/>
</dbReference>
<accession>A0A9W9VZS9</accession>
<dbReference type="PANTHER" id="PTHR24198:SF165">
    <property type="entry name" value="ANKYRIN REPEAT-CONTAINING PROTEIN-RELATED"/>
    <property type="match status" value="1"/>
</dbReference>
<evidence type="ECO:0000313" key="5">
    <source>
        <dbReference type="Proteomes" id="UP001147747"/>
    </source>
</evidence>
<evidence type="ECO:0000256" key="2">
    <source>
        <dbReference type="ARBA" id="ARBA00023043"/>
    </source>
</evidence>
<keyword evidence="5" id="KW-1185">Reference proteome</keyword>
<proteinExistence type="predicted"/>
<evidence type="ECO:0000313" key="4">
    <source>
        <dbReference type="EMBL" id="KAJ5392472.1"/>
    </source>
</evidence>
<feature type="repeat" description="ANK" evidence="3">
    <location>
        <begin position="149"/>
        <end position="173"/>
    </location>
</feature>
<dbReference type="GeneID" id="81371579"/>
<dbReference type="SUPFAM" id="SSF48403">
    <property type="entry name" value="Ankyrin repeat"/>
    <property type="match status" value="2"/>
</dbReference>
<dbReference type="OrthoDB" id="1577640at2759"/>
<gene>
    <name evidence="4" type="ORF">N7509_007962</name>
</gene>
<dbReference type="SMART" id="SM00248">
    <property type="entry name" value="ANK"/>
    <property type="match status" value="7"/>
</dbReference>
<keyword evidence="1" id="KW-0677">Repeat</keyword>
<sequence length="400" mass="44197">MSFIDIPNELIYLVGKYLPQKSISSLMQTNHMLCGLLQKTLYDKTPESKTYHILYKACEHGRVDLAREMLKRLGAQQRPKDIPRFLAAAAAHGHVDVLQLILEQENTDPNEDCIIHSTALVSAAGGGHLEALKTLLEHPRVQPDQLGRYGRTPFFAAAENGNVSIMKELLKTGRVDLSHRNNEGRSAIHFAGEMGQEEAMRFLLSLHTDPGLRDGNGSTPLATAAAAGASGVVKILLETGRVDANAKDHASKTPLHRVFEFASLIDSHLVRDQEKKEKVHRMLSGEVLPPHSPASELRRKRTEEHTLTTDGYEVIRQLLALEDIELEPCDSEGRTPLSHAAGVCSVEGTRLLIATGKVDLESKDNDGWSPATWLECQYKPKPTPDEIESDIETPGFMLFD</sequence>
<organism evidence="4 5">
    <name type="scientific">Penicillium cosmopolitanum</name>
    <dbReference type="NCBI Taxonomy" id="1131564"/>
    <lineage>
        <taxon>Eukaryota</taxon>
        <taxon>Fungi</taxon>
        <taxon>Dikarya</taxon>
        <taxon>Ascomycota</taxon>
        <taxon>Pezizomycotina</taxon>
        <taxon>Eurotiomycetes</taxon>
        <taxon>Eurotiomycetidae</taxon>
        <taxon>Eurotiales</taxon>
        <taxon>Aspergillaceae</taxon>
        <taxon>Penicillium</taxon>
    </lineage>
</organism>
<dbReference type="InterPro" id="IPR002110">
    <property type="entry name" value="Ankyrin_rpt"/>
</dbReference>
<dbReference type="Proteomes" id="UP001147747">
    <property type="component" value="Unassembled WGS sequence"/>
</dbReference>
<dbReference type="RefSeq" id="XP_056488150.1">
    <property type="nucleotide sequence ID" value="XM_056632599.1"/>
</dbReference>
<evidence type="ECO:0000256" key="3">
    <source>
        <dbReference type="PROSITE-ProRule" id="PRU00023"/>
    </source>
</evidence>
<dbReference type="PROSITE" id="PS50088">
    <property type="entry name" value="ANK_REPEAT"/>
    <property type="match status" value="3"/>
</dbReference>
<keyword evidence="2 3" id="KW-0040">ANK repeat</keyword>
<dbReference type="Pfam" id="PF00023">
    <property type="entry name" value="Ank"/>
    <property type="match status" value="1"/>
</dbReference>
<dbReference type="EMBL" id="JAPZBU010000008">
    <property type="protein sequence ID" value="KAJ5392472.1"/>
    <property type="molecule type" value="Genomic_DNA"/>
</dbReference>
<dbReference type="Pfam" id="PF12796">
    <property type="entry name" value="Ank_2"/>
    <property type="match status" value="1"/>
</dbReference>
<reference evidence="4" key="1">
    <citation type="submission" date="2022-12" db="EMBL/GenBank/DDBJ databases">
        <authorList>
            <person name="Petersen C."/>
        </authorList>
    </citation>
    <scope>NUCLEOTIDE SEQUENCE</scope>
    <source>
        <strain evidence="4">IBT 29677</strain>
    </source>
</reference>
<dbReference type="InterPro" id="IPR036770">
    <property type="entry name" value="Ankyrin_rpt-contain_sf"/>
</dbReference>
<feature type="repeat" description="ANK" evidence="3">
    <location>
        <begin position="216"/>
        <end position="240"/>
    </location>
</feature>
<evidence type="ECO:0000256" key="1">
    <source>
        <dbReference type="ARBA" id="ARBA00022737"/>
    </source>
</evidence>
<evidence type="ECO:0008006" key="6">
    <source>
        <dbReference type="Google" id="ProtNLM"/>
    </source>
</evidence>
<dbReference type="PROSITE" id="PS50297">
    <property type="entry name" value="ANK_REP_REGION"/>
    <property type="match status" value="3"/>
</dbReference>
<protein>
    <recommendedName>
        <fullName evidence="6">F-box domain-containing protein</fullName>
    </recommendedName>
</protein>
<dbReference type="AlphaFoldDB" id="A0A9W9VZS9"/>
<feature type="repeat" description="ANK" evidence="3">
    <location>
        <begin position="183"/>
        <end position="215"/>
    </location>
</feature>
<name>A0A9W9VZS9_9EURO</name>